<name>A0AAV7Y393_9EUKA</name>
<dbReference type="AlphaFoldDB" id="A0AAV7Y393"/>
<evidence type="ECO:0000313" key="6">
    <source>
        <dbReference type="Proteomes" id="UP001146793"/>
    </source>
</evidence>
<evidence type="ECO:0000313" key="5">
    <source>
        <dbReference type="EMBL" id="KAJ3424333.1"/>
    </source>
</evidence>
<dbReference type="EMBL" id="JANTQA010000072">
    <property type="protein sequence ID" value="KAJ3424333.1"/>
    <property type="molecule type" value="Genomic_DNA"/>
</dbReference>
<keyword evidence="3" id="KW-0274">FAD</keyword>
<dbReference type="PANTHER" id="PTHR43429:SF3">
    <property type="entry name" value="NITRITE REDUCTASE [NAD(P)H]"/>
    <property type="match status" value="1"/>
</dbReference>
<dbReference type="Gene3D" id="3.50.50.60">
    <property type="entry name" value="FAD/NAD(P)-binding domain"/>
    <property type="match status" value="2"/>
</dbReference>
<protein>
    <submittedName>
        <fullName evidence="5">NADH oxidase-related</fullName>
    </submittedName>
</protein>
<dbReference type="InterPro" id="IPR023753">
    <property type="entry name" value="FAD/NAD-binding_dom"/>
</dbReference>
<dbReference type="GO" id="GO:0016491">
    <property type="term" value="F:oxidoreductase activity"/>
    <property type="evidence" value="ECO:0007669"/>
    <property type="project" value="InterPro"/>
</dbReference>
<evidence type="ECO:0000259" key="4">
    <source>
        <dbReference type="Pfam" id="PF07992"/>
    </source>
</evidence>
<dbReference type="PANTHER" id="PTHR43429">
    <property type="entry name" value="PYRIDINE NUCLEOTIDE-DISULFIDE OXIDOREDUCTASE DOMAIN-CONTAINING"/>
    <property type="match status" value="1"/>
</dbReference>
<accession>A0AAV7Y393</accession>
<dbReference type="Pfam" id="PF07992">
    <property type="entry name" value="Pyr_redox_2"/>
    <property type="match status" value="1"/>
</dbReference>
<gene>
    <name evidence="5" type="ORF">M0812_29051</name>
</gene>
<reference evidence="5" key="1">
    <citation type="submission" date="2022-08" db="EMBL/GenBank/DDBJ databases">
        <title>Novel sulphate-reducing endosymbionts in the free-living metamonad Anaeramoeba.</title>
        <authorList>
            <person name="Jerlstrom-Hultqvist J."/>
            <person name="Cepicka I."/>
            <person name="Gallot-Lavallee L."/>
            <person name="Salas-Leiva D."/>
            <person name="Curtis B.A."/>
            <person name="Zahonova K."/>
            <person name="Pipaliya S."/>
            <person name="Dacks J."/>
            <person name="Roger A.J."/>
        </authorList>
    </citation>
    <scope>NUCLEOTIDE SEQUENCE</scope>
    <source>
        <strain evidence="5">Busselton2</strain>
    </source>
</reference>
<organism evidence="5 6">
    <name type="scientific">Anaeramoeba flamelloides</name>
    <dbReference type="NCBI Taxonomy" id="1746091"/>
    <lineage>
        <taxon>Eukaryota</taxon>
        <taxon>Metamonada</taxon>
        <taxon>Anaeramoebidae</taxon>
        <taxon>Anaeramoeba</taxon>
    </lineage>
</organism>
<sequence length="159" mass="18672">MTEEHDIVIIGNGPVGRVIVHMMTHFQQNMKEKLSILMITKEPILAFRCSMPYGLDSEKDMDQFLVPPKMMKEMCNFKEGTVTEILPEENIIKTKEGESYKYKHLVLGLGSRPFIPPFKNVDSENIVAFRVKEDLQKLREVTKNKKKQSCCNWWWLHWN</sequence>
<dbReference type="InterPro" id="IPR036188">
    <property type="entry name" value="FAD/NAD-bd_sf"/>
</dbReference>
<feature type="domain" description="FAD/NAD(P)-binding" evidence="4">
    <location>
        <begin position="5"/>
        <end position="144"/>
    </location>
</feature>
<comment type="cofactor">
    <cofactor evidence="1">
        <name>FAD</name>
        <dbReference type="ChEBI" id="CHEBI:57692"/>
    </cofactor>
</comment>
<dbReference type="Proteomes" id="UP001146793">
    <property type="component" value="Unassembled WGS sequence"/>
</dbReference>
<keyword evidence="2" id="KW-0285">Flavoprotein</keyword>
<proteinExistence type="predicted"/>
<dbReference type="InterPro" id="IPR050260">
    <property type="entry name" value="FAD-bd_OxRdtase"/>
</dbReference>
<comment type="caution">
    <text evidence="5">The sequence shown here is derived from an EMBL/GenBank/DDBJ whole genome shotgun (WGS) entry which is preliminary data.</text>
</comment>
<evidence type="ECO:0000256" key="1">
    <source>
        <dbReference type="ARBA" id="ARBA00001974"/>
    </source>
</evidence>
<evidence type="ECO:0000256" key="2">
    <source>
        <dbReference type="ARBA" id="ARBA00022630"/>
    </source>
</evidence>
<evidence type="ECO:0000256" key="3">
    <source>
        <dbReference type="ARBA" id="ARBA00022827"/>
    </source>
</evidence>
<dbReference type="SUPFAM" id="SSF51905">
    <property type="entry name" value="FAD/NAD(P)-binding domain"/>
    <property type="match status" value="1"/>
</dbReference>